<keyword evidence="3" id="KW-1185">Reference proteome</keyword>
<dbReference type="Gene3D" id="3.40.50.150">
    <property type="entry name" value="Vaccinia Virus protein VP39"/>
    <property type="match status" value="1"/>
</dbReference>
<comment type="caution">
    <text evidence="2">The sequence shown here is derived from an EMBL/GenBank/DDBJ whole genome shotgun (WGS) entry which is preliminary data.</text>
</comment>
<keyword evidence="1" id="KW-0732">Signal</keyword>
<dbReference type="Proteomes" id="UP000654075">
    <property type="component" value="Unassembled WGS sequence"/>
</dbReference>
<gene>
    <name evidence="2" type="ORF">PGLA1383_LOCUS21653</name>
</gene>
<evidence type="ECO:0000313" key="2">
    <source>
        <dbReference type="EMBL" id="CAE8603443.1"/>
    </source>
</evidence>
<dbReference type="SUPFAM" id="SSF53335">
    <property type="entry name" value="S-adenosyl-L-methionine-dependent methyltransferases"/>
    <property type="match status" value="1"/>
</dbReference>
<dbReference type="AlphaFoldDB" id="A0A813EQJ0"/>
<feature type="chain" id="PRO_5032407317" evidence="1">
    <location>
        <begin position="29"/>
        <end position="332"/>
    </location>
</feature>
<accession>A0A813EQJ0</accession>
<dbReference type="OrthoDB" id="427360at2759"/>
<evidence type="ECO:0000313" key="3">
    <source>
        <dbReference type="Proteomes" id="UP000654075"/>
    </source>
</evidence>
<name>A0A813EQJ0_POLGL</name>
<feature type="signal peptide" evidence="1">
    <location>
        <begin position="1"/>
        <end position="28"/>
    </location>
</feature>
<protein>
    <submittedName>
        <fullName evidence="2">Uncharacterized protein</fullName>
    </submittedName>
</protein>
<evidence type="ECO:0000256" key="1">
    <source>
        <dbReference type="SAM" id="SignalP"/>
    </source>
</evidence>
<dbReference type="InterPro" id="IPR029063">
    <property type="entry name" value="SAM-dependent_MTases_sf"/>
</dbReference>
<dbReference type="EMBL" id="CAJNNV010015406">
    <property type="protein sequence ID" value="CAE8603443.1"/>
    <property type="molecule type" value="Genomic_DNA"/>
</dbReference>
<sequence>MAILRHHRRRLSQRLVGVLLGLGATVESASWASSRAGRSVGRERNTTTDVLRDAMECERQVADRCNGINVFEEPSGACPPWDAAVDLMPPPAAALFAGVTATDLGCISRSLGFGRLLWCLARGPAVRTALELFTGTGGGSTLLLAHALAAGAGGRPQHLLSVERDVRNVAHAIEVLQVSGVKLGGFVHLGGATGLEPSELPELVARPGPWLLHGDLLQYKGLLELLCQAVGGLDLVMLDPPIGVDLERVWPGLDRACKPRFVAVHNANLRGHAGWLRHQLLADPGGEWQEAASGSHPSPWEAVDREIGFLGDDGELTAGRRTWSLLARRDPL</sequence>
<organism evidence="2 3">
    <name type="scientific">Polarella glacialis</name>
    <name type="common">Dinoflagellate</name>
    <dbReference type="NCBI Taxonomy" id="89957"/>
    <lineage>
        <taxon>Eukaryota</taxon>
        <taxon>Sar</taxon>
        <taxon>Alveolata</taxon>
        <taxon>Dinophyceae</taxon>
        <taxon>Suessiales</taxon>
        <taxon>Suessiaceae</taxon>
        <taxon>Polarella</taxon>
    </lineage>
</organism>
<reference evidence="2" key="1">
    <citation type="submission" date="2021-02" db="EMBL/GenBank/DDBJ databases">
        <authorList>
            <person name="Dougan E. K."/>
            <person name="Rhodes N."/>
            <person name="Thang M."/>
            <person name="Chan C."/>
        </authorList>
    </citation>
    <scope>NUCLEOTIDE SEQUENCE</scope>
</reference>
<proteinExistence type="predicted"/>